<dbReference type="Gene3D" id="2.60.200.20">
    <property type="match status" value="1"/>
</dbReference>
<proteinExistence type="predicted"/>
<reference evidence="3 4" key="1">
    <citation type="submission" date="2016-07" db="EMBL/GenBank/DDBJ databases">
        <title>High microdiversification within the ubiquitous acI lineage of Actinobacteria.</title>
        <authorList>
            <person name="Neuenschwander S.M."/>
            <person name="Salcher M."/>
            <person name="Ghai R."/>
            <person name="Pernthaler J."/>
        </authorList>
    </citation>
    <scope>NUCLEOTIDE SEQUENCE [LARGE SCALE GENOMIC DNA]</scope>
    <source>
        <strain evidence="3">MMS-21-148</strain>
    </source>
</reference>
<name>A0AAC9YSB6_9ACTN</name>
<organism evidence="3 4">
    <name type="scientific">Candidatus Planktophila lacus</name>
    <dbReference type="NCBI Taxonomy" id="1884913"/>
    <lineage>
        <taxon>Bacteria</taxon>
        <taxon>Bacillati</taxon>
        <taxon>Actinomycetota</taxon>
        <taxon>Actinomycetes</taxon>
        <taxon>Candidatus Nanopelagicales</taxon>
        <taxon>Candidatus Nanopelagicaceae</taxon>
        <taxon>Candidatus Planktophila</taxon>
    </lineage>
</organism>
<dbReference type="SUPFAM" id="SSF49879">
    <property type="entry name" value="SMAD/FHA domain"/>
    <property type="match status" value="1"/>
</dbReference>
<dbReference type="AlphaFoldDB" id="A0AAC9YSB6"/>
<dbReference type="RefSeq" id="WP_095671090.1">
    <property type="nucleotide sequence ID" value="NZ_CP016769.1"/>
</dbReference>
<dbReference type="InterPro" id="IPR008984">
    <property type="entry name" value="SMAD_FHA_dom_sf"/>
</dbReference>
<accession>A0AAC9YSB6</accession>
<evidence type="ECO:0000259" key="2">
    <source>
        <dbReference type="PROSITE" id="PS50006"/>
    </source>
</evidence>
<dbReference type="EMBL" id="CP016769">
    <property type="protein sequence ID" value="ASY10603.1"/>
    <property type="molecule type" value="Genomic_DNA"/>
</dbReference>
<sequence length="153" mass="16370">MNKPDSNGELTSTLHLGLRSVVDGSPESALNALLSSASDADRLAITAIIEGPADRAMVVIHRGPSKGARFLIDSGEVAIGRSVDSPIFLDDVTVSRRHAVIVKDEQKFSIKDQGSLNGTYLNNQSVLNSLLTTGDEIQIGKFHMLFVAPKKSK</sequence>
<dbReference type="Pfam" id="PF00498">
    <property type="entry name" value="FHA"/>
    <property type="match status" value="1"/>
</dbReference>
<protein>
    <submittedName>
        <fullName evidence="3">FHA domain-containing protein</fullName>
    </submittedName>
</protein>
<dbReference type="InterPro" id="IPR000253">
    <property type="entry name" value="FHA_dom"/>
</dbReference>
<dbReference type="KEGG" id="plan:A1s21148_03505"/>
<evidence type="ECO:0000313" key="4">
    <source>
        <dbReference type="Proteomes" id="UP000217144"/>
    </source>
</evidence>
<keyword evidence="1" id="KW-0597">Phosphoprotein</keyword>
<keyword evidence="4" id="KW-1185">Reference proteome</keyword>
<evidence type="ECO:0000313" key="3">
    <source>
        <dbReference type="EMBL" id="ASY10603.1"/>
    </source>
</evidence>
<evidence type="ECO:0000256" key="1">
    <source>
        <dbReference type="ARBA" id="ARBA00022553"/>
    </source>
</evidence>
<dbReference type="PROSITE" id="PS50006">
    <property type="entry name" value="FHA_DOMAIN"/>
    <property type="match status" value="1"/>
</dbReference>
<dbReference type="Proteomes" id="UP000217144">
    <property type="component" value="Chromosome"/>
</dbReference>
<dbReference type="SMART" id="SM00240">
    <property type="entry name" value="FHA"/>
    <property type="match status" value="1"/>
</dbReference>
<gene>
    <name evidence="3" type="ORF">A1s21148_03505</name>
</gene>
<feature type="domain" description="FHA" evidence="2">
    <location>
        <begin position="77"/>
        <end position="126"/>
    </location>
</feature>